<keyword evidence="1" id="KW-0472">Membrane</keyword>
<protein>
    <submittedName>
        <fullName evidence="2">Uncharacterized protein</fullName>
    </submittedName>
</protein>
<dbReference type="GeneID" id="19135849"/>
<evidence type="ECO:0000256" key="1">
    <source>
        <dbReference type="SAM" id="Phobius"/>
    </source>
</evidence>
<keyword evidence="3" id="KW-1185">Reference proteome</keyword>
<gene>
    <name evidence="2" type="ORF">COCSADRAFT_283557</name>
</gene>
<dbReference type="AlphaFoldDB" id="M2TCN4"/>
<dbReference type="RefSeq" id="XP_007696755.1">
    <property type="nucleotide sequence ID" value="XM_007698565.1"/>
</dbReference>
<dbReference type="KEGG" id="bsc:COCSADRAFT_283557"/>
<organism evidence="2 3">
    <name type="scientific">Cochliobolus sativus (strain ND90Pr / ATCC 201652)</name>
    <name type="common">Common root rot and spot blotch fungus</name>
    <name type="synonym">Bipolaris sorokiniana</name>
    <dbReference type="NCBI Taxonomy" id="665912"/>
    <lineage>
        <taxon>Eukaryota</taxon>
        <taxon>Fungi</taxon>
        <taxon>Dikarya</taxon>
        <taxon>Ascomycota</taxon>
        <taxon>Pezizomycotina</taxon>
        <taxon>Dothideomycetes</taxon>
        <taxon>Pleosporomycetidae</taxon>
        <taxon>Pleosporales</taxon>
        <taxon>Pleosporineae</taxon>
        <taxon>Pleosporaceae</taxon>
        <taxon>Bipolaris</taxon>
    </lineage>
</organism>
<sequence>MNAYQSSLVSHPQPQTASWYVHGRDTNLYHCVADCATPGITCLQTHRFKRAPRLCRSCVFFHTKPGIASMGNGDAGTTLIVYFFFLLCSISLTYALHDFKGNNHRKQLLNKA</sequence>
<keyword evidence="1" id="KW-1133">Transmembrane helix</keyword>
<feature type="transmembrane region" description="Helical" evidence="1">
    <location>
        <begin position="79"/>
        <end position="96"/>
    </location>
</feature>
<accession>M2TCN4</accession>
<evidence type="ECO:0000313" key="2">
    <source>
        <dbReference type="EMBL" id="EMD66981.1"/>
    </source>
</evidence>
<name>M2TCN4_COCSN</name>
<reference evidence="2 3" key="1">
    <citation type="journal article" date="2012" name="PLoS Pathog.">
        <title>Diverse lifestyles and strategies of plant pathogenesis encoded in the genomes of eighteen Dothideomycetes fungi.</title>
        <authorList>
            <person name="Ohm R.A."/>
            <person name="Feau N."/>
            <person name="Henrissat B."/>
            <person name="Schoch C.L."/>
            <person name="Horwitz B.A."/>
            <person name="Barry K.W."/>
            <person name="Condon B.J."/>
            <person name="Copeland A.C."/>
            <person name="Dhillon B."/>
            <person name="Glaser F."/>
            <person name="Hesse C.N."/>
            <person name="Kosti I."/>
            <person name="LaButti K."/>
            <person name="Lindquist E.A."/>
            <person name="Lucas S."/>
            <person name="Salamov A.A."/>
            <person name="Bradshaw R.E."/>
            <person name="Ciuffetti L."/>
            <person name="Hamelin R.C."/>
            <person name="Kema G.H.J."/>
            <person name="Lawrence C."/>
            <person name="Scott J.A."/>
            <person name="Spatafora J.W."/>
            <person name="Turgeon B.G."/>
            <person name="de Wit P.J.G.M."/>
            <person name="Zhong S."/>
            <person name="Goodwin S.B."/>
            <person name="Grigoriev I.V."/>
        </authorList>
    </citation>
    <scope>NUCLEOTIDE SEQUENCE [LARGE SCALE GENOMIC DNA]</scope>
    <source>
        <strain evidence="3">ND90Pr / ATCC 201652</strain>
    </source>
</reference>
<dbReference type="HOGENOM" id="CLU_2145658_0_0_1"/>
<reference evidence="3" key="2">
    <citation type="journal article" date="2013" name="PLoS Genet.">
        <title>Comparative genome structure, secondary metabolite, and effector coding capacity across Cochliobolus pathogens.</title>
        <authorList>
            <person name="Condon B.J."/>
            <person name="Leng Y."/>
            <person name="Wu D."/>
            <person name="Bushley K.E."/>
            <person name="Ohm R.A."/>
            <person name="Otillar R."/>
            <person name="Martin J."/>
            <person name="Schackwitz W."/>
            <person name="Grimwood J."/>
            <person name="MohdZainudin N."/>
            <person name="Xue C."/>
            <person name="Wang R."/>
            <person name="Manning V.A."/>
            <person name="Dhillon B."/>
            <person name="Tu Z.J."/>
            <person name="Steffenson B.J."/>
            <person name="Salamov A."/>
            <person name="Sun H."/>
            <person name="Lowry S."/>
            <person name="LaButti K."/>
            <person name="Han J."/>
            <person name="Copeland A."/>
            <person name="Lindquist E."/>
            <person name="Barry K."/>
            <person name="Schmutz J."/>
            <person name="Baker S.E."/>
            <person name="Ciuffetti L.M."/>
            <person name="Grigoriev I.V."/>
            <person name="Zhong S."/>
            <person name="Turgeon B.G."/>
        </authorList>
    </citation>
    <scope>NUCLEOTIDE SEQUENCE [LARGE SCALE GENOMIC DNA]</scope>
    <source>
        <strain evidence="3">ND90Pr / ATCC 201652</strain>
    </source>
</reference>
<dbReference type="EMBL" id="KB445639">
    <property type="protein sequence ID" value="EMD66981.1"/>
    <property type="molecule type" value="Genomic_DNA"/>
</dbReference>
<proteinExistence type="predicted"/>
<evidence type="ECO:0000313" key="3">
    <source>
        <dbReference type="Proteomes" id="UP000016934"/>
    </source>
</evidence>
<dbReference type="Proteomes" id="UP000016934">
    <property type="component" value="Unassembled WGS sequence"/>
</dbReference>
<keyword evidence="1" id="KW-0812">Transmembrane</keyword>